<dbReference type="GO" id="GO:0005764">
    <property type="term" value="C:lysosome"/>
    <property type="evidence" value="ECO:0007669"/>
    <property type="project" value="TreeGrafter"/>
</dbReference>
<feature type="domain" description="Glycoside hydrolase family 29 N-terminal" evidence="8">
    <location>
        <begin position="23"/>
        <end position="346"/>
    </location>
</feature>
<dbReference type="Proteomes" id="UP000280444">
    <property type="component" value="Unassembled WGS sequence"/>
</dbReference>
<sequence length="457" mass="51520">MSTHLNTTLPYQRTPVPDRFSRSDWFRRARLGMFIHWGVYSAIGRGEWVRSHEEMSSEDYAPWAQAFNPQSVDFDAWAALAQEAGMEYAVLTAKHHDGYCLFDSQYSTFSSAAMAPKRDFVAEFLEAFRKRGIRVGLYFTLIDWSHPDYPHYGDSFHPERNNPAFTNEDRDFNRYLDFMHAQVEELCTRYGTLDILWFDFSYGELTGEAWRATELMAMVRRHQPDAVVDNRLEVSASGFGSIVTDSPSSYCGDFVSPEQIVPPEGILGHDRAPVPWESCVTLNNHWAWHHSDRDYKSGQTLIRKLVEVVSKGGNLLLNVGPDAQGRIPDESAHVLRYLGQWVHTNSASIKGAEGSALAKPEWGRWTQRGRYLYAHVLEQPIGPLPLPGVDASTIESVKLLATGEELHLASSWVIEAYPDLTFVAFGPEGGDDSFTHMLPDADDTVVEITLREPGTPA</sequence>
<dbReference type="SMART" id="SM00812">
    <property type="entry name" value="Alpha_L_fucos"/>
    <property type="match status" value="1"/>
</dbReference>
<dbReference type="RefSeq" id="WP_124872181.1">
    <property type="nucleotide sequence ID" value="NZ_RQZF01000013.1"/>
</dbReference>
<evidence type="ECO:0000313" key="10">
    <source>
        <dbReference type="Proteomes" id="UP000280444"/>
    </source>
</evidence>
<dbReference type="GO" id="GO:0016139">
    <property type="term" value="P:glycoside catabolic process"/>
    <property type="evidence" value="ECO:0007669"/>
    <property type="project" value="TreeGrafter"/>
</dbReference>
<proteinExistence type="inferred from homology"/>
<dbReference type="Pfam" id="PF01120">
    <property type="entry name" value="Alpha_L_fucos"/>
    <property type="match status" value="1"/>
</dbReference>
<evidence type="ECO:0000256" key="3">
    <source>
        <dbReference type="ARBA" id="ARBA00012662"/>
    </source>
</evidence>
<dbReference type="AlphaFoldDB" id="A0A3P1SC85"/>
<accession>A0A3P1SC85</accession>
<evidence type="ECO:0000256" key="5">
    <source>
        <dbReference type="ARBA" id="ARBA00022801"/>
    </source>
</evidence>
<dbReference type="GO" id="GO:0004560">
    <property type="term" value="F:alpha-L-fucosidase activity"/>
    <property type="evidence" value="ECO:0007669"/>
    <property type="project" value="InterPro"/>
</dbReference>
<dbReference type="OrthoDB" id="5526311at2"/>
<comment type="similarity">
    <text evidence="2">Belongs to the glycosyl hydrolase 29 family.</text>
</comment>
<protein>
    <recommendedName>
        <fullName evidence="3">alpha-L-fucosidase</fullName>
        <ecNumber evidence="3">3.2.1.51</ecNumber>
    </recommendedName>
</protein>
<name>A0A3P1SC85_9ACTO</name>
<dbReference type="InterPro" id="IPR057739">
    <property type="entry name" value="Glyco_hydro_29_N"/>
</dbReference>
<keyword evidence="6" id="KW-0326">Glycosidase</keyword>
<evidence type="ECO:0000256" key="2">
    <source>
        <dbReference type="ARBA" id="ARBA00007951"/>
    </source>
</evidence>
<evidence type="ECO:0000313" key="9">
    <source>
        <dbReference type="EMBL" id="RRC94577.1"/>
    </source>
</evidence>
<dbReference type="InterPro" id="IPR000933">
    <property type="entry name" value="Glyco_hydro_29"/>
</dbReference>
<evidence type="ECO:0000256" key="6">
    <source>
        <dbReference type="ARBA" id="ARBA00023295"/>
    </source>
</evidence>
<dbReference type="PRINTS" id="PR00741">
    <property type="entry name" value="GLHYDRLASE29"/>
</dbReference>
<evidence type="ECO:0000256" key="7">
    <source>
        <dbReference type="PIRSR" id="PIRSR001092-1"/>
    </source>
</evidence>
<gene>
    <name evidence="9" type="ORF">EII11_09710</name>
</gene>
<dbReference type="GO" id="GO:0006004">
    <property type="term" value="P:fucose metabolic process"/>
    <property type="evidence" value="ECO:0007669"/>
    <property type="project" value="InterPro"/>
</dbReference>
<evidence type="ECO:0000259" key="8">
    <source>
        <dbReference type="Pfam" id="PF01120"/>
    </source>
</evidence>
<dbReference type="EMBL" id="RQZF01000013">
    <property type="protein sequence ID" value="RRC94577.1"/>
    <property type="molecule type" value="Genomic_DNA"/>
</dbReference>
<keyword evidence="4" id="KW-0732">Signal</keyword>
<keyword evidence="5" id="KW-0378">Hydrolase</keyword>
<dbReference type="EC" id="3.2.1.51" evidence="3"/>
<organism evidence="9 10">
    <name type="scientific">Schaalia canis</name>
    <dbReference type="NCBI Taxonomy" id="100469"/>
    <lineage>
        <taxon>Bacteria</taxon>
        <taxon>Bacillati</taxon>
        <taxon>Actinomycetota</taxon>
        <taxon>Actinomycetes</taxon>
        <taxon>Actinomycetales</taxon>
        <taxon>Actinomycetaceae</taxon>
        <taxon>Schaalia</taxon>
    </lineage>
</organism>
<dbReference type="PIRSF" id="PIRSF001092">
    <property type="entry name" value="Alpha-L-fucosidase"/>
    <property type="match status" value="1"/>
</dbReference>
<comment type="function">
    <text evidence="1">Alpha-L-fucosidase is responsible for hydrolyzing the alpha-1,6-linked fucose joined to the reducing-end N-acetylglucosamine of the carbohydrate moieties of glycoproteins.</text>
</comment>
<keyword evidence="10" id="KW-1185">Reference proteome</keyword>
<dbReference type="PANTHER" id="PTHR10030">
    <property type="entry name" value="ALPHA-L-FUCOSIDASE"/>
    <property type="match status" value="1"/>
</dbReference>
<comment type="caution">
    <text evidence="9">The sequence shown here is derived from an EMBL/GenBank/DDBJ whole genome shotgun (WGS) entry which is preliminary data.</text>
</comment>
<dbReference type="SUPFAM" id="SSF51445">
    <property type="entry name" value="(Trans)glycosidases"/>
    <property type="match status" value="1"/>
</dbReference>
<dbReference type="InterPro" id="IPR017853">
    <property type="entry name" value="GH"/>
</dbReference>
<evidence type="ECO:0000256" key="1">
    <source>
        <dbReference type="ARBA" id="ARBA00004071"/>
    </source>
</evidence>
<feature type="site" description="May be important for catalysis" evidence="7">
    <location>
        <position position="279"/>
    </location>
</feature>
<dbReference type="Gene3D" id="3.20.20.80">
    <property type="entry name" value="Glycosidases"/>
    <property type="match status" value="1"/>
</dbReference>
<dbReference type="PANTHER" id="PTHR10030:SF37">
    <property type="entry name" value="ALPHA-L-FUCOSIDASE-RELATED"/>
    <property type="match status" value="1"/>
</dbReference>
<reference evidence="9 10" key="1">
    <citation type="submission" date="2018-11" db="EMBL/GenBank/DDBJ databases">
        <title>Genomes From Bacteria Associated with the Canine Oral Cavity: a Test Case for Automated Genome-Based Taxonomic Assignment.</title>
        <authorList>
            <person name="Coil D.A."/>
            <person name="Jospin G."/>
            <person name="Darling A.E."/>
            <person name="Wallis C."/>
            <person name="Davis I.J."/>
            <person name="Harris S."/>
            <person name="Eisen J.A."/>
            <person name="Holcombe L.J."/>
            <person name="O'Flynn C."/>
        </authorList>
    </citation>
    <scope>NUCLEOTIDE SEQUENCE [LARGE SCALE GENOMIC DNA]</scope>
    <source>
        <strain evidence="9 10">OH770</strain>
    </source>
</reference>
<evidence type="ECO:0000256" key="4">
    <source>
        <dbReference type="ARBA" id="ARBA00022729"/>
    </source>
</evidence>
<dbReference type="InterPro" id="IPR016286">
    <property type="entry name" value="FUC_metazoa-typ"/>
</dbReference>